<dbReference type="Pfam" id="PF00621">
    <property type="entry name" value="RhoGEF"/>
    <property type="match status" value="1"/>
</dbReference>
<dbReference type="Proteomes" id="UP000887540">
    <property type="component" value="Unplaced"/>
</dbReference>
<protein>
    <submittedName>
        <fullName evidence="4">DH domain-containing protein</fullName>
    </submittedName>
</protein>
<evidence type="ECO:0000313" key="3">
    <source>
        <dbReference type="Proteomes" id="UP000887540"/>
    </source>
</evidence>
<keyword evidence="1" id="KW-0472">Membrane</keyword>
<dbReference type="PROSITE" id="PS50010">
    <property type="entry name" value="DH_2"/>
    <property type="match status" value="1"/>
</dbReference>
<dbReference type="InterPro" id="IPR011993">
    <property type="entry name" value="PH-like_dom_sf"/>
</dbReference>
<feature type="transmembrane region" description="Helical" evidence="1">
    <location>
        <begin position="491"/>
        <end position="512"/>
    </location>
</feature>
<dbReference type="WBParaSite" id="ACRNAN_scaffold1348.g16781.t1">
    <property type="protein sequence ID" value="ACRNAN_scaffold1348.g16781.t1"/>
    <property type="gene ID" value="ACRNAN_scaffold1348.g16781"/>
</dbReference>
<keyword evidence="1" id="KW-0812">Transmembrane</keyword>
<dbReference type="SUPFAM" id="SSF48065">
    <property type="entry name" value="DBL homology domain (DH-domain)"/>
    <property type="match status" value="1"/>
</dbReference>
<evidence type="ECO:0000313" key="4">
    <source>
        <dbReference type="WBParaSite" id="ACRNAN_scaffold1348.g16781.t1"/>
    </source>
</evidence>
<dbReference type="Gene3D" id="1.20.900.10">
    <property type="entry name" value="Dbl homology (DH) domain"/>
    <property type="match status" value="1"/>
</dbReference>
<reference evidence="4" key="1">
    <citation type="submission" date="2022-11" db="UniProtKB">
        <authorList>
            <consortium name="WormBaseParasite"/>
        </authorList>
    </citation>
    <scope>IDENTIFICATION</scope>
</reference>
<proteinExistence type="predicted"/>
<dbReference type="PANTHER" id="PTHR13217:SF6">
    <property type="entry name" value="PLECKSTRIN HOMOLOGY DOMAIN-CONTAINING FAMILY G MEMBER 7"/>
    <property type="match status" value="1"/>
</dbReference>
<accession>A0A914CQU8</accession>
<dbReference type="GO" id="GO:0007266">
    <property type="term" value="P:Rho protein signal transduction"/>
    <property type="evidence" value="ECO:0007669"/>
    <property type="project" value="TreeGrafter"/>
</dbReference>
<dbReference type="InterPro" id="IPR040181">
    <property type="entry name" value="PKHG5/7"/>
</dbReference>
<dbReference type="InterPro" id="IPR000219">
    <property type="entry name" value="DH_dom"/>
</dbReference>
<keyword evidence="3" id="KW-1185">Reference proteome</keyword>
<evidence type="ECO:0000256" key="1">
    <source>
        <dbReference type="SAM" id="Phobius"/>
    </source>
</evidence>
<evidence type="ECO:0000259" key="2">
    <source>
        <dbReference type="PROSITE" id="PS50010"/>
    </source>
</evidence>
<dbReference type="SMART" id="SM00325">
    <property type="entry name" value="RhoGEF"/>
    <property type="match status" value="1"/>
</dbReference>
<dbReference type="SUPFAM" id="SSF50729">
    <property type="entry name" value="PH domain-like"/>
    <property type="match status" value="1"/>
</dbReference>
<dbReference type="InterPro" id="IPR035899">
    <property type="entry name" value="DBL_dom_sf"/>
</dbReference>
<sequence>MTDSSQLTLFHHLRGNSLIKQCDDTEIQTVQPNREQLHRRDAIIEQLHETEAKESQHGVTDPGNVIIVPHVQISHDESYLINRAISSGGGLLADLQRATLATHSFYSEEYQPKSRSPWILRRLYEWSNRAKSREIIKHVHAALSESPDRELEDDQLEKLSTIKCEEMFPYVDRLDELDQKRLQAVWELFHSELTFLLKQLLVLKYVYKEPLKKCQVEGCLLTVEPELLFGNLEQLCRISRKFCLDFFNLLNDVTKHDVDNRYETTSLVVELFERFSKGPSTISAYQAYCINYKATIEYLGTIRQREERFVEFERICMSDPRCVRLQLEDLLIAPLQRITRLPILLKEILRFTEGDEKARIEKVLETMNENLRSIDDSVQWLHNFERLQQLQTQVTWPNVSEMEPKTFIPDFLKSALSRQFCENLLAHPRRKLVHEGPLDFIENGRVSECYAFLFNDMFLLTKLKRVTQKTKFTEALKPLAYVGRGGGYDYFFYYFFFYFFYFFFYYYFYYYLF</sequence>
<organism evidence="3 4">
    <name type="scientific">Acrobeloides nanus</name>
    <dbReference type="NCBI Taxonomy" id="290746"/>
    <lineage>
        <taxon>Eukaryota</taxon>
        <taxon>Metazoa</taxon>
        <taxon>Ecdysozoa</taxon>
        <taxon>Nematoda</taxon>
        <taxon>Chromadorea</taxon>
        <taxon>Rhabditida</taxon>
        <taxon>Tylenchina</taxon>
        <taxon>Cephalobomorpha</taxon>
        <taxon>Cephaloboidea</taxon>
        <taxon>Cephalobidae</taxon>
        <taxon>Acrobeloides</taxon>
    </lineage>
</organism>
<dbReference type="AlphaFoldDB" id="A0A914CQU8"/>
<dbReference type="GO" id="GO:0005085">
    <property type="term" value="F:guanyl-nucleotide exchange factor activity"/>
    <property type="evidence" value="ECO:0007669"/>
    <property type="project" value="InterPro"/>
</dbReference>
<keyword evidence="1" id="KW-1133">Transmembrane helix</keyword>
<name>A0A914CQU8_9BILA</name>
<dbReference type="PANTHER" id="PTHR13217">
    <property type="entry name" value="PLECKSTRIN HOMOLOGY DOMAIN-CONTAINING FAMILY G MEMBER 7"/>
    <property type="match status" value="1"/>
</dbReference>
<feature type="domain" description="DH" evidence="2">
    <location>
        <begin position="180"/>
        <end position="377"/>
    </location>
</feature>
<dbReference type="Gene3D" id="2.30.29.30">
    <property type="entry name" value="Pleckstrin-homology domain (PH domain)/Phosphotyrosine-binding domain (PTB)"/>
    <property type="match status" value="1"/>
</dbReference>